<comment type="catalytic activity">
    <reaction evidence="1">
        <text>Hydrolysis of terminal non-reducing alpha-L-rhamnose residues in alpha-L-rhamnosides.</text>
        <dbReference type="EC" id="3.2.1.40"/>
    </reaction>
</comment>
<dbReference type="InterPro" id="IPR035398">
    <property type="entry name" value="Bac_rhamnosid_C"/>
</dbReference>
<dbReference type="Gene3D" id="2.60.40.10">
    <property type="entry name" value="Immunoglobulins"/>
    <property type="match status" value="1"/>
</dbReference>
<evidence type="ECO:0000259" key="6">
    <source>
        <dbReference type="Pfam" id="PF17389"/>
    </source>
</evidence>
<dbReference type="PANTHER" id="PTHR33307">
    <property type="entry name" value="ALPHA-RHAMNOSIDASE (EUROFUNG)"/>
    <property type="match status" value="1"/>
</dbReference>
<comment type="caution">
    <text evidence="8">The sequence shown here is derived from an EMBL/GenBank/DDBJ whole genome shotgun (WGS) entry which is preliminary data.</text>
</comment>
<evidence type="ECO:0000256" key="2">
    <source>
        <dbReference type="ARBA" id="ARBA00012652"/>
    </source>
</evidence>
<proteinExistence type="predicted"/>
<evidence type="ECO:0000259" key="5">
    <source>
        <dbReference type="Pfam" id="PF08531"/>
    </source>
</evidence>
<dbReference type="InterPro" id="IPR035396">
    <property type="entry name" value="Bac_rhamnosid6H"/>
</dbReference>
<dbReference type="EC" id="3.2.1.40" evidence="2"/>
<evidence type="ECO:0000256" key="3">
    <source>
        <dbReference type="ARBA" id="ARBA00022801"/>
    </source>
</evidence>
<sequence length="896" mass="99701">MASHMLISSFKFEQRDTGFGVHVATPRLSWNVVGPAESRDWVQNLYEIQISRPQKRSETSSFSTLSQETVLVPWPDLPLDSFERAYVRVRSFGTSATGPADTEWSEWSTVEASILNPDDWIAKAITSPQGLGHERSEANGHQPMRFRKIFDIAQKSPRNRLYITALGLYVAYVNGRRVGDECLAPGWTTYNVRIQFQTFDIDSLVVAGTNTLVIDVAEGWYAGRLLWGEGKSNIYGGRIGPLAQVAFFDSEHAATPTSWITTDATWECKPQPIVSSSLYDGEAYDLGLEYNPWDASDLGWTAAEAVGVLGSTLVPASCEPVRVTQIIKPVSIFTDPDRKTIIDFGQNLVGRVRIPALSRPDGHRIIMRFAEVLENGRLGVRPLRQAKATDTVIFGGGRSLQDWAPHFTYHGFRYVEISGWSSEDVDEPLTLGSLVAEVIHTDMERTGFFACSDDRVNKLHQNAVWSMRGNFLGVPTDCPQRDERLGWTGDIQVFGPTACYLYKCGGMLANWLRDVIAEQAINGGIVPLVVPDVMKDGPWPTVPQAVWDDVIIILPWNLYLNFGDTEVLRENWTGMKDHIQSVRRGSDGLWDPELWQLGDWLDPTAPPHEPGLSRTDGTLVADQYLVHVTHLMGKIAEVLGHTEDSLLYTHEHLRLKQTFQDKYMAKSGLTVGDSQTSLSLSMLFQLHSNQEQRKCAGNRLARLARYTKFRVSTGFAGTPAVLEALTQGGHIQVAYRMLLEESCPSWLYPVGKGATTIWERWDSMLDDGSINPGEMTSFNHYALGSVAAWLHKTVAGLSPIRPGWKKVLVSPKPGGTITSAQGRFDSLNGTISCNWELLKTSEVVRVELTIPPNVRAVIDDPRGEFEVGSGRHTFEWPLANKGETWPPEAQLITFGI</sequence>
<dbReference type="InterPro" id="IPR013783">
    <property type="entry name" value="Ig-like_fold"/>
</dbReference>
<dbReference type="Proteomes" id="UP000766486">
    <property type="component" value="Unassembled WGS sequence"/>
</dbReference>
<dbReference type="Gene3D" id="2.60.420.10">
    <property type="entry name" value="Maltose phosphorylase, domain 3"/>
    <property type="match status" value="1"/>
</dbReference>
<dbReference type="Pfam" id="PF17390">
    <property type="entry name" value="Bac_rhamnosid_C"/>
    <property type="match status" value="1"/>
</dbReference>
<evidence type="ECO:0000259" key="4">
    <source>
        <dbReference type="Pfam" id="PF05592"/>
    </source>
</evidence>
<evidence type="ECO:0000256" key="1">
    <source>
        <dbReference type="ARBA" id="ARBA00001445"/>
    </source>
</evidence>
<gene>
    <name evidence="8" type="ORF">CLO192961_LOCUS98312</name>
</gene>
<dbReference type="Gene3D" id="2.60.120.260">
    <property type="entry name" value="Galactose-binding domain-like"/>
    <property type="match status" value="2"/>
</dbReference>
<keyword evidence="9" id="KW-1185">Reference proteome</keyword>
<dbReference type="Pfam" id="PF05592">
    <property type="entry name" value="Bac_rhamnosid"/>
    <property type="match status" value="1"/>
</dbReference>
<name>A0ABY6TWK2_BIOOC</name>
<dbReference type="Gene3D" id="1.50.10.10">
    <property type="match status" value="1"/>
</dbReference>
<protein>
    <recommendedName>
        <fullName evidence="2">alpha-L-rhamnosidase</fullName>
        <ecNumber evidence="2">3.2.1.40</ecNumber>
    </recommendedName>
</protein>
<feature type="domain" description="Alpha-L-rhamnosidase concanavalin-like" evidence="4">
    <location>
        <begin position="336"/>
        <end position="438"/>
    </location>
</feature>
<dbReference type="PANTHER" id="PTHR33307:SF6">
    <property type="entry name" value="ALPHA-RHAMNOSIDASE (EUROFUNG)-RELATED"/>
    <property type="match status" value="1"/>
</dbReference>
<dbReference type="InterPro" id="IPR008928">
    <property type="entry name" value="6-hairpin_glycosidase_sf"/>
</dbReference>
<dbReference type="EMBL" id="CABFNS010000698">
    <property type="protein sequence ID" value="VUC23053.1"/>
    <property type="molecule type" value="Genomic_DNA"/>
</dbReference>
<dbReference type="InterPro" id="IPR008902">
    <property type="entry name" value="Rhamnosid_concanavalin"/>
</dbReference>
<dbReference type="Pfam" id="PF17389">
    <property type="entry name" value="Bac_rhamnosid6H"/>
    <property type="match status" value="1"/>
</dbReference>
<dbReference type="InterPro" id="IPR016007">
    <property type="entry name" value="Alpha_rhamnosid"/>
</dbReference>
<dbReference type="Pfam" id="PF25788">
    <property type="entry name" value="Ig_Rha78A_N"/>
    <property type="match status" value="1"/>
</dbReference>
<feature type="domain" description="Alpha-L-rhamnosidase six-hairpin glycosidase" evidence="6">
    <location>
        <begin position="444"/>
        <end position="794"/>
    </location>
</feature>
<dbReference type="SUPFAM" id="SSF48208">
    <property type="entry name" value="Six-hairpin glycosidases"/>
    <property type="match status" value="1"/>
</dbReference>
<evidence type="ECO:0000313" key="8">
    <source>
        <dbReference type="EMBL" id="VUC23053.1"/>
    </source>
</evidence>
<organism evidence="8 9">
    <name type="scientific">Bionectria ochroleuca</name>
    <name type="common">Gliocladium roseum</name>
    <dbReference type="NCBI Taxonomy" id="29856"/>
    <lineage>
        <taxon>Eukaryota</taxon>
        <taxon>Fungi</taxon>
        <taxon>Dikarya</taxon>
        <taxon>Ascomycota</taxon>
        <taxon>Pezizomycotina</taxon>
        <taxon>Sordariomycetes</taxon>
        <taxon>Hypocreomycetidae</taxon>
        <taxon>Hypocreales</taxon>
        <taxon>Bionectriaceae</taxon>
        <taxon>Clonostachys</taxon>
    </lineage>
</organism>
<accession>A0ABY6TWK2</accession>
<dbReference type="PIRSF" id="PIRSF010631">
    <property type="entry name" value="A-rhamnsds"/>
    <property type="match status" value="1"/>
</dbReference>
<feature type="domain" description="Alpha-L-rhamnosidase C-terminal" evidence="7">
    <location>
        <begin position="796"/>
        <end position="871"/>
    </location>
</feature>
<dbReference type="Pfam" id="PF08531">
    <property type="entry name" value="Bac_rhamnosid_N"/>
    <property type="match status" value="1"/>
</dbReference>
<keyword evidence="3" id="KW-0378">Hydrolase</keyword>
<evidence type="ECO:0000313" key="9">
    <source>
        <dbReference type="Proteomes" id="UP000766486"/>
    </source>
</evidence>
<evidence type="ECO:0000259" key="7">
    <source>
        <dbReference type="Pfam" id="PF17390"/>
    </source>
</evidence>
<dbReference type="InterPro" id="IPR013737">
    <property type="entry name" value="Bac_rhamnosid_N"/>
</dbReference>
<feature type="domain" description="Bacterial alpha-L-rhamnosidase N-terminal" evidence="5">
    <location>
        <begin position="158"/>
        <end position="325"/>
    </location>
</feature>
<reference evidence="8 9" key="1">
    <citation type="submission" date="2019-06" db="EMBL/GenBank/DDBJ databases">
        <authorList>
            <person name="Broberg M."/>
        </authorList>
    </citation>
    <scope>NUCLEOTIDE SEQUENCE [LARGE SCALE GENOMIC DNA]</scope>
</reference>
<dbReference type="InterPro" id="IPR012341">
    <property type="entry name" value="6hp_glycosidase-like_sf"/>
</dbReference>